<evidence type="ECO:0000256" key="2">
    <source>
        <dbReference type="SAM" id="MobiDB-lite"/>
    </source>
</evidence>
<gene>
    <name evidence="3" type="ORF">TcWFU_007411</name>
</gene>
<evidence type="ECO:0000313" key="3">
    <source>
        <dbReference type="EMBL" id="KAL5107981.1"/>
    </source>
</evidence>
<keyword evidence="1" id="KW-0175">Coiled coil</keyword>
<feature type="coiled-coil region" evidence="1">
    <location>
        <begin position="122"/>
        <end position="149"/>
    </location>
</feature>
<accession>A0ABR4QEM4</accession>
<sequence>MNFSSKGSIFECTGSSIADFTLSGLEEGDSVPKLSVNSAHEETKQLNSKDKCSAQLADRPESNDDLDRSLTVLKVHHRARNESRHLYGTQFWLTMTRKEHHWKLSALRVFIQDLDAKYFEVARRVQERIEKLEECKSELSSEVERLRRFY</sequence>
<evidence type="ECO:0000313" key="4">
    <source>
        <dbReference type="Proteomes" id="UP001651158"/>
    </source>
</evidence>
<protein>
    <submittedName>
        <fullName evidence="3">Uncharacterized protein</fullName>
    </submittedName>
</protein>
<keyword evidence="4" id="KW-1185">Reference proteome</keyword>
<dbReference type="EMBL" id="JAKROA010000004">
    <property type="protein sequence ID" value="KAL5107981.1"/>
    <property type="molecule type" value="Genomic_DNA"/>
</dbReference>
<dbReference type="Proteomes" id="UP001651158">
    <property type="component" value="Unassembled WGS sequence"/>
</dbReference>
<comment type="caution">
    <text evidence="3">The sequence shown here is derived from an EMBL/GenBank/DDBJ whole genome shotgun (WGS) entry which is preliminary data.</text>
</comment>
<reference evidence="3 4" key="1">
    <citation type="journal article" date="2022" name="Front. Cell. Infect. Microbiol.">
        <title>The Genomes of Two Strains of Taenia crassiceps the Animal Model for the Study of Human Cysticercosis.</title>
        <authorList>
            <person name="Bobes R.J."/>
            <person name="Estrada K."/>
            <person name="Rios-Valencia D.G."/>
            <person name="Calderon-Gallegos A."/>
            <person name="de la Torre P."/>
            <person name="Carrero J.C."/>
            <person name="Sanchez-Flores A."/>
            <person name="Laclette J.P."/>
        </authorList>
    </citation>
    <scope>NUCLEOTIDE SEQUENCE [LARGE SCALE GENOMIC DNA]</scope>
    <source>
        <strain evidence="3">WFUcys</strain>
    </source>
</reference>
<organism evidence="3 4">
    <name type="scientific">Taenia crassiceps</name>
    <dbReference type="NCBI Taxonomy" id="6207"/>
    <lineage>
        <taxon>Eukaryota</taxon>
        <taxon>Metazoa</taxon>
        <taxon>Spiralia</taxon>
        <taxon>Lophotrochozoa</taxon>
        <taxon>Platyhelminthes</taxon>
        <taxon>Cestoda</taxon>
        <taxon>Eucestoda</taxon>
        <taxon>Cyclophyllidea</taxon>
        <taxon>Taeniidae</taxon>
        <taxon>Taenia</taxon>
    </lineage>
</organism>
<proteinExistence type="predicted"/>
<name>A0ABR4QEM4_9CEST</name>
<feature type="region of interest" description="Disordered" evidence="2">
    <location>
        <begin position="40"/>
        <end position="64"/>
    </location>
</feature>
<evidence type="ECO:0000256" key="1">
    <source>
        <dbReference type="SAM" id="Coils"/>
    </source>
</evidence>